<name>A0A1S2LCV4_9BACI</name>
<feature type="domain" description="NAD-dependent epimerase/dehydratase" evidence="2">
    <location>
        <begin position="4"/>
        <end position="236"/>
    </location>
</feature>
<sequence length="306" mass="34983">MKKIVVTGALGFIGISLCNRLLESGYEVIGIDGIIDERLKDICEEKLLYIGRNAQFRFIHEKIENMNLEQLFSDVEIVYHLAAATSRDRNWGVLRTTIEDNVGVTGKIIDACNKKTKIIYTSSTAVYGERCGIVTEKTPLNPTTPYSLTKMAAESLISARCKDRDVPYVIFRLPTIYGPWQRIDMTYHQLITNKTASCKEIDFDRVTEDVLYIDDILDTLIKAGEKKDCKNAIYNLSTSKTNEWFKGYEILTNDPSVYPRDEKMKVLISNEKVVSELGFKVTIHLKTGLKAQRDHIEKYKHLYFSI</sequence>
<dbReference type="OrthoDB" id="2938417at2"/>
<proteinExistence type="inferred from homology"/>
<dbReference type="InterPro" id="IPR036291">
    <property type="entry name" value="NAD(P)-bd_dom_sf"/>
</dbReference>
<dbReference type="Gene3D" id="3.40.50.720">
    <property type="entry name" value="NAD(P)-binding Rossmann-like Domain"/>
    <property type="match status" value="1"/>
</dbReference>
<accession>A0A1S2LCV4</accession>
<evidence type="ECO:0000313" key="3">
    <source>
        <dbReference type="EMBL" id="OIJ10154.1"/>
    </source>
</evidence>
<comment type="similarity">
    <text evidence="1">Belongs to the NAD(P)-dependent epimerase/dehydratase family.</text>
</comment>
<dbReference type="Proteomes" id="UP000180098">
    <property type="component" value="Unassembled WGS sequence"/>
</dbReference>
<organism evidence="3 4">
    <name type="scientific">Anaerobacillus arseniciselenatis</name>
    <dbReference type="NCBI Taxonomy" id="85682"/>
    <lineage>
        <taxon>Bacteria</taxon>
        <taxon>Bacillati</taxon>
        <taxon>Bacillota</taxon>
        <taxon>Bacilli</taxon>
        <taxon>Bacillales</taxon>
        <taxon>Bacillaceae</taxon>
        <taxon>Anaerobacillus</taxon>
    </lineage>
</organism>
<gene>
    <name evidence="3" type="ORF">BKP35_13650</name>
</gene>
<evidence type="ECO:0000256" key="1">
    <source>
        <dbReference type="ARBA" id="ARBA00007637"/>
    </source>
</evidence>
<evidence type="ECO:0000313" key="4">
    <source>
        <dbReference type="Proteomes" id="UP000180098"/>
    </source>
</evidence>
<protein>
    <recommendedName>
        <fullName evidence="2">NAD-dependent epimerase/dehydratase domain-containing protein</fullName>
    </recommendedName>
</protein>
<keyword evidence="4" id="KW-1185">Reference proteome</keyword>
<dbReference type="CDD" id="cd08946">
    <property type="entry name" value="SDR_e"/>
    <property type="match status" value="1"/>
</dbReference>
<dbReference type="InterPro" id="IPR001509">
    <property type="entry name" value="Epimerase_deHydtase"/>
</dbReference>
<dbReference type="Gene3D" id="3.90.25.10">
    <property type="entry name" value="UDP-galactose 4-epimerase, domain 1"/>
    <property type="match status" value="1"/>
</dbReference>
<dbReference type="Pfam" id="PF01370">
    <property type="entry name" value="Epimerase"/>
    <property type="match status" value="1"/>
</dbReference>
<dbReference type="EMBL" id="MLQQ01000040">
    <property type="protein sequence ID" value="OIJ10154.1"/>
    <property type="molecule type" value="Genomic_DNA"/>
</dbReference>
<reference evidence="3 4" key="1">
    <citation type="submission" date="2016-10" db="EMBL/GenBank/DDBJ databases">
        <title>Draft genome sequences of four alkaliphilic bacteria belonging to the Anaerobacillus genus.</title>
        <authorList>
            <person name="Bassil N.M."/>
            <person name="Lloyd J.R."/>
        </authorList>
    </citation>
    <scope>NUCLEOTIDE SEQUENCE [LARGE SCALE GENOMIC DNA]</scope>
    <source>
        <strain evidence="3 4">DSM 15340</strain>
    </source>
</reference>
<dbReference type="PANTHER" id="PTHR43000">
    <property type="entry name" value="DTDP-D-GLUCOSE 4,6-DEHYDRATASE-RELATED"/>
    <property type="match status" value="1"/>
</dbReference>
<dbReference type="SUPFAM" id="SSF51735">
    <property type="entry name" value="NAD(P)-binding Rossmann-fold domains"/>
    <property type="match status" value="1"/>
</dbReference>
<dbReference type="AlphaFoldDB" id="A0A1S2LCV4"/>
<dbReference type="RefSeq" id="WP_071313918.1">
    <property type="nucleotide sequence ID" value="NZ_MLQQ01000040.1"/>
</dbReference>
<comment type="caution">
    <text evidence="3">The sequence shown here is derived from an EMBL/GenBank/DDBJ whole genome shotgun (WGS) entry which is preliminary data.</text>
</comment>
<evidence type="ECO:0000259" key="2">
    <source>
        <dbReference type="Pfam" id="PF01370"/>
    </source>
</evidence>